<feature type="non-terminal residue" evidence="4">
    <location>
        <position position="219"/>
    </location>
</feature>
<keyword evidence="5" id="KW-1185">Reference proteome</keyword>
<evidence type="ECO:0000259" key="3">
    <source>
        <dbReference type="Pfam" id="PF08718"/>
    </source>
</evidence>
<keyword evidence="1" id="KW-0813">Transport</keyword>
<evidence type="ECO:0000256" key="2">
    <source>
        <dbReference type="SAM" id="Phobius"/>
    </source>
</evidence>
<dbReference type="AlphaFoldDB" id="A0AAV2PXF8"/>
<name>A0AAV2PXF8_MEGNR</name>
<gene>
    <name evidence="4" type="ORF">MNOR_LOCUS4841</name>
</gene>
<dbReference type="GO" id="GO:0016020">
    <property type="term" value="C:membrane"/>
    <property type="evidence" value="ECO:0007669"/>
    <property type="project" value="TreeGrafter"/>
</dbReference>
<dbReference type="PANTHER" id="PTHR10219:SF25">
    <property type="entry name" value="PLECKSTRIN HOMOLOGY DOMAIN-CONTAINING FAMILY A MEMBER 8"/>
    <property type="match status" value="1"/>
</dbReference>
<evidence type="ECO:0000313" key="5">
    <source>
        <dbReference type="Proteomes" id="UP001497623"/>
    </source>
</evidence>
<dbReference type="GO" id="GO:0005829">
    <property type="term" value="C:cytosol"/>
    <property type="evidence" value="ECO:0007669"/>
    <property type="project" value="TreeGrafter"/>
</dbReference>
<dbReference type="EMBL" id="CAXKWB010001799">
    <property type="protein sequence ID" value="CAL4065513.1"/>
    <property type="molecule type" value="Genomic_DNA"/>
</dbReference>
<dbReference type="PANTHER" id="PTHR10219">
    <property type="entry name" value="GLYCOLIPID TRANSFER PROTEIN-RELATED"/>
    <property type="match status" value="1"/>
</dbReference>
<feature type="non-terminal residue" evidence="4">
    <location>
        <position position="1"/>
    </location>
</feature>
<dbReference type="Pfam" id="PF08718">
    <property type="entry name" value="GLTP"/>
    <property type="match status" value="1"/>
</dbReference>
<accession>A0AAV2PXF8</accession>
<dbReference type="Gene3D" id="1.10.3520.10">
    <property type="entry name" value="Glycolipid transfer protein"/>
    <property type="match status" value="1"/>
</dbReference>
<keyword evidence="2" id="KW-1133">Transmembrane helix</keyword>
<feature type="domain" description="Glycolipid transfer protein" evidence="3">
    <location>
        <begin position="35"/>
        <end position="174"/>
    </location>
</feature>
<keyword evidence="2" id="KW-0812">Transmembrane</keyword>
<dbReference type="InterPro" id="IPR036497">
    <property type="entry name" value="GLTP_sf"/>
</dbReference>
<dbReference type="InterPro" id="IPR014830">
    <property type="entry name" value="Glycolipid_transfer_prot_dom"/>
</dbReference>
<dbReference type="GO" id="GO:1902387">
    <property type="term" value="F:ceramide 1-phosphate binding"/>
    <property type="evidence" value="ECO:0007669"/>
    <property type="project" value="TreeGrafter"/>
</dbReference>
<dbReference type="SUPFAM" id="SSF110004">
    <property type="entry name" value="Glycolipid transfer protein, GLTP"/>
    <property type="match status" value="1"/>
</dbReference>
<dbReference type="GO" id="GO:1902388">
    <property type="term" value="F:ceramide 1-phosphate transfer activity"/>
    <property type="evidence" value="ECO:0007669"/>
    <property type="project" value="TreeGrafter"/>
</dbReference>
<sequence>NMTSAEEGSVATALQPNFFSNLSPPYPDVTDDGKIETVQFLEASKAFIQIYDLLGMTFSVVKKDMAGNVERMQQIPSKSNENPRKKLTDRVREHASNYFTVIAVLFIRALQFTILFMNGICEEFEKGTGSERLDHLAIEAYNNCLKKYHGWLVQNIFKMVVKSVPVRSVLVKSLYGNKAGPEDKLMKDVRSYTHKLETNLQVIVQFYEEWGLDNENKII</sequence>
<dbReference type="Proteomes" id="UP001497623">
    <property type="component" value="Unassembled WGS sequence"/>
</dbReference>
<reference evidence="4 5" key="1">
    <citation type="submission" date="2024-05" db="EMBL/GenBank/DDBJ databases">
        <authorList>
            <person name="Wallberg A."/>
        </authorList>
    </citation>
    <scope>NUCLEOTIDE SEQUENCE [LARGE SCALE GENOMIC DNA]</scope>
</reference>
<keyword evidence="2" id="KW-0472">Membrane</keyword>
<evidence type="ECO:0000313" key="4">
    <source>
        <dbReference type="EMBL" id="CAL4065513.1"/>
    </source>
</evidence>
<evidence type="ECO:0000256" key="1">
    <source>
        <dbReference type="ARBA" id="ARBA00022448"/>
    </source>
</evidence>
<feature type="transmembrane region" description="Helical" evidence="2">
    <location>
        <begin position="95"/>
        <end position="117"/>
    </location>
</feature>
<proteinExistence type="predicted"/>
<organism evidence="4 5">
    <name type="scientific">Meganyctiphanes norvegica</name>
    <name type="common">Northern krill</name>
    <name type="synonym">Thysanopoda norvegica</name>
    <dbReference type="NCBI Taxonomy" id="48144"/>
    <lineage>
        <taxon>Eukaryota</taxon>
        <taxon>Metazoa</taxon>
        <taxon>Ecdysozoa</taxon>
        <taxon>Arthropoda</taxon>
        <taxon>Crustacea</taxon>
        <taxon>Multicrustacea</taxon>
        <taxon>Malacostraca</taxon>
        <taxon>Eumalacostraca</taxon>
        <taxon>Eucarida</taxon>
        <taxon>Euphausiacea</taxon>
        <taxon>Euphausiidae</taxon>
        <taxon>Meganyctiphanes</taxon>
    </lineage>
</organism>
<comment type="caution">
    <text evidence="4">The sequence shown here is derived from an EMBL/GenBank/DDBJ whole genome shotgun (WGS) entry which is preliminary data.</text>
</comment>
<protein>
    <recommendedName>
        <fullName evidence="3">Glycolipid transfer protein domain-containing protein</fullName>
    </recommendedName>
</protein>